<sequence>MTNGFKYRRNHCFSGGTQSQFPNHNQDKKAHPAVTTHPSSMQLTSQPAREALGGLLAVARERGLSTTLLEDVLGEAGLRALNLANPAGAQRAVRAFSRRSSPGAASTAQLVELFVLREPAALATWQELIGTDLTRRAIDARLITSLPGSADELQLRVDIRPYSFPHLFSAADGDTSGLAGEFLLASDPDAGLWPQEPTPDDHVPGLGNAPRSLLRAIPPADNPWLPSPRRILDLGCGGGALSLALQLAYPEAQVVGTDISGRALDFAAVNGTQLDQARGEFSTAEAAPASGIEWREGSWFEPVAGERFDLIVSNPPFVVQPPEVGHVYRDSGLGLDRATELVVSHAPEHLSPGGTAHILCSWAVSAEDSVASKMGRWLPAEGVRAYGLVREYVDPETYVTTWLSDEGIDPRSPAGRRKAGQWLHYLAENGVSHIALGFAHLRAIDGPTEVTVEQLPDTMVPGTPLGAEVAEWFIRSQWLADVSAEDVLGERFAVRPGVATELVRQADAEAGQGFRELCLRLARTDGPAWTHEIDAAVESILAGLNPEGLALEDVLGLYAAVTGPAEGEDLGAAGEDYEEVLAERMLGIIVDLVRHGIVVPSSLVDWAES</sequence>
<dbReference type="InterPro" id="IPR002052">
    <property type="entry name" value="DNA_methylase_N6_adenine_CS"/>
</dbReference>
<evidence type="ECO:0000259" key="2">
    <source>
        <dbReference type="Pfam" id="PF05175"/>
    </source>
</evidence>
<dbReference type="PRINTS" id="PR00507">
    <property type="entry name" value="N12N6MTFRASE"/>
</dbReference>
<feature type="domain" description="DUF7782" evidence="3">
    <location>
        <begin position="470"/>
        <end position="600"/>
    </location>
</feature>
<evidence type="ECO:0000313" key="5">
    <source>
        <dbReference type="Proteomes" id="UP000249451"/>
    </source>
</evidence>
<dbReference type="InterPro" id="IPR007848">
    <property type="entry name" value="Small_mtfrase_dom"/>
</dbReference>
<dbReference type="GO" id="GO:0032259">
    <property type="term" value="P:methylation"/>
    <property type="evidence" value="ECO:0007669"/>
    <property type="project" value="InterPro"/>
</dbReference>
<dbReference type="InterPro" id="IPR029063">
    <property type="entry name" value="SAM-dependent_MTases_sf"/>
</dbReference>
<dbReference type="GO" id="GO:0036009">
    <property type="term" value="F:protein-glutamine N-methyltransferase activity"/>
    <property type="evidence" value="ECO:0007669"/>
    <property type="project" value="TreeGrafter"/>
</dbReference>
<feature type="region of interest" description="Disordered" evidence="1">
    <location>
        <begin position="1"/>
        <end position="42"/>
    </location>
</feature>
<keyword evidence="4" id="KW-0808">Transferase</keyword>
<dbReference type="Pfam" id="PF25004">
    <property type="entry name" value="DUF7782"/>
    <property type="match status" value="1"/>
</dbReference>
<dbReference type="Proteomes" id="UP000249451">
    <property type="component" value="Unassembled WGS sequence"/>
</dbReference>
<protein>
    <submittedName>
        <fullName evidence="4">Transferase</fullName>
    </submittedName>
</protein>
<dbReference type="EMBL" id="QFNY01000311">
    <property type="protein sequence ID" value="PZO98223.1"/>
    <property type="molecule type" value="Genomic_DNA"/>
</dbReference>
<proteinExistence type="predicted"/>
<dbReference type="AlphaFoldDB" id="A0A2W5AWW6"/>
<dbReference type="InterPro" id="IPR050320">
    <property type="entry name" value="N5-glutamine_MTase"/>
</dbReference>
<reference evidence="4 5" key="1">
    <citation type="submission" date="2017-11" db="EMBL/GenBank/DDBJ databases">
        <title>Infants hospitalized years apart are colonized by the same room-sourced microbial strains.</title>
        <authorList>
            <person name="Brooks B."/>
            <person name="Olm M.R."/>
            <person name="Firek B.A."/>
            <person name="Baker R."/>
            <person name="Thomas B.C."/>
            <person name="Morowitz M.J."/>
            <person name="Banfield J.F."/>
        </authorList>
    </citation>
    <scope>NUCLEOTIDE SEQUENCE [LARGE SCALE GENOMIC DNA]</scope>
    <source>
        <strain evidence="4">S2_012_000_R3_87</strain>
    </source>
</reference>
<name>A0A2W5AWW6_9CORY</name>
<dbReference type="Gene3D" id="3.40.50.150">
    <property type="entry name" value="Vaccinia Virus protein VP39"/>
    <property type="match status" value="1"/>
</dbReference>
<evidence type="ECO:0000259" key="3">
    <source>
        <dbReference type="Pfam" id="PF25004"/>
    </source>
</evidence>
<dbReference type="GO" id="GO:0003676">
    <property type="term" value="F:nucleic acid binding"/>
    <property type="evidence" value="ECO:0007669"/>
    <property type="project" value="InterPro"/>
</dbReference>
<comment type="caution">
    <text evidence="4">The sequence shown here is derived from an EMBL/GenBank/DDBJ whole genome shotgun (WGS) entry which is preliminary data.</text>
</comment>
<dbReference type="SUPFAM" id="SSF53335">
    <property type="entry name" value="S-adenosyl-L-methionine-dependent methyltransferases"/>
    <property type="match status" value="1"/>
</dbReference>
<dbReference type="PANTHER" id="PTHR18895">
    <property type="entry name" value="HEMK METHYLTRANSFERASE"/>
    <property type="match status" value="1"/>
</dbReference>
<dbReference type="InterPro" id="IPR056684">
    <property type="entry name" value="DUF7782"/>
</dbReference>
<feature type="compositionally biased region" description="Basic residues" evidence="1">
    <location>
        <begin position="1"/>
        <end position="11"/>
    </location>
</feature>
<evidence type="ECO:0000313" key="4">
    <source>
        <dbReference type="EMBL" id="PZO98223.1"/>
    </source>
</evidence>
<dbReference type="CDD" id="cd02440">
    <property type="entry name" value="AdoMet_MTases"/>
    <property type="match status" value="1"/>
</dbReference>
<feature type="domain" description="Methyltransferase small" evidence="2">
    <location>
        <begin position="228"/>
        <end position="369"/>
    </location>
</feature>
<gene>
    <name evidence="4" type="ORF">DI609_11225</name>
</gene>
<organism evidence="4 5">
    <name type="scientific">Corynebacterium urealyticum</name>
    <dbReference type="NCBI Taxonomy" id="43771"/>
    <lineage>
        <taxon>Bacteria</taxon>
        <taxon>Bacillati</taxon>
        <taxon>Actinomycetota</taxon>
        <taxon>Actinomycetes</taxon>
        <taxon>Mycobacteriales</taxon>
        <taxon>Corynebacteriaceae</taxon>
        <taxon>Corynebacterium</taxon>
    </lineage>
</organism>
<evidence type="ECO:0000256" key="1">
    <source>
        <dbReference type="SAM" id="MobiDB-lite"/>
    </source>
</evidence>
<dbReference type="PROSITE" id="PS00092">
    <property type="entry name" value="N6_MTASE"/>
    <property type="match status" value="1"/>
</dbReference>
<dbReference type="PANTHER" id="PTHR18895:SF74">
    <property type="entry name" value="MTRF1L RELEASE FACTOR GLUTAMINE METHYLTRANSFERASE"/>
    <property type="match status" value="1"/>
</dbReference>
<dbReference type="Pfam" id="PF05175">
    <property type="entry name" value="MTS"/>
    <property type="match status" value="1"/>
</dbReference>
<feature type="compositionally biased region" description="Polar residues" evidence="1">
    <location>
        <begin position="15"/>
        <end position="24"/>
    </location>
</feature>
<accession>A0A2W5AWW6</accession>